<dbReference type="NCBIfam" id="TIGR00765">
    <property type="entry name" value="yihY_not_rbn"/>
    <property type="match status" value="1"/>
</dbReference>
<dbReference type="EMBL" id="MWQO01000068">
    <property type="protein sequence ID" value="THD07013.1"/>
    <property type="molecule type" value="Genomic_DNA"/>
</dbReference>
<protein>
    <recommendedName>
        <fullName evidence="7">UPF0761 membrane protein B1806_15445</fullName>
    </recommendedName>
</protein>
<keyword evidence="2 7" id="KW-1003">Cell membrane</keyword>
<dbReference type="Pfam" id="PF03631">
    <property type="entry name" value="Virul_fac_BrkB"/>
    <property type="match status" value="1"/>
</dbReference>
<keyword evidence="4 7" id="KW-0812">Transmembrane</keyword>
<dbReference type="HAMAP" id="MF_00672">
    <property type="entry name" value="UPF0761"/>
    <property type="match status" value="1"/>
</dbReference>
<evidence type="ECO:0000256" key="5">
    <source>
        <dbReference type="ARBA" id="ARBA00022989"/>
    </source>
</evidence>
<keyword evidence="5 7" id="KW-1133">Transmembrane helix</keyword>
<gene>
    <name evidence="8" type="ORF">B1806_15445</name>
</gene>
<evidence type="ECO:0000256" key="2">
    <source>
        <dbReference type="ARBA" id="ARBA00022475"/>
    </source>
</evidence>
<keyword evidence="6 7" id="KW-0472">Membrane</keyword>
<dbReference type="GO" id="GO:0005886">
    <property type="term" value="C:plasma membrane"/>
    <property type="evidence" value="ECO:0007669"/>
    <property type="project" value="UniProtKB-SubCell"/>
</dbReference>
<evidence type="ECO:0000256" key="3">
    <source>
        <dbReference type="ARBA" id="ARBA00022519"/>
    </source>
</evidence>
<dbReference type="InterPro" id="IPR017039">
    <property type="entry name" value="Virul_fac_BrkB"/>
</dbReference>
<feature type="transmembrane region" description="Helical" evidence="7">
    <location>
        <begin position="134"/>
        <end position="159"/>
    </location>
</feature>
<dbReference type="PANTHER" id="PTHR30213:SF0">
    <property type="entry name" value="UPF0761 MEMBRANE PROTEIN YIHY"/>
    <property type="match status" value="1"/>
</dbReference>
<keyword evidence="9" id="KW-1185">Reference proteome</keyword>
<feature type="transmembrane region" description="Helical" evidence="7">
    <location>
        <begin position="208"/>
        <end position="229"/>
    </location>
</feature>
<comment type="subcellular location">
    <subcellularLocation>
        <location evidence="1 7">Cell membrane</location>
        <topology evidence="1 7">Multi-pass membrane protein</topology>
    </subcellularLocation>
</comment>
<evidence type="ECO:0000313" key="9">
    <source>
        <dbReference type="Proteomes" id="UP000307749"/>
    </source>
</evidence>
<evidence type="ECO:0000256" key="1">
    <source>
        <dbReference type="ARBA" id="ARBA00004651"/>
    </source>
</evidence>
<dbReference type="RefSeq" id="WP_081129152.1">
    <property type="nucleotide sequence ID" value="NZ_DAHXOC010000031.1"/>
</dbReference>
<comment type="similarity">
    <text evidence="7">Belongs to the UPF0761 family.</text>
</comment>
<dbReference type="AlphaFoldDB" id="A0A4S3KEP2"/>
<comment type="caution">
    <text evidence="8">The sequence shown here is derived from an EMBL/GenBank/DDBJ whole genome shotgun (WGS) entry which is preliminary data.</text>
</comment>
<keyword evidence="3" id="KW-0997">Cell inner membrane</keyword>
<dbReference type="STRING" id="993689.GCA_002077135_03076"/>
<name>A0A4S3KEP2_9GAMM</name>
<feature type="transmembrane region" description="Helical" evidence="7">
    <location>
        <begin position="94"/>
        <end position="113"/>
    </location>
</feature>
<evidence type="ECO:0000256" key="6">
    <source>
        <dbReference type="ARBA" id="ARBA00023136"/>
    </source>
</evidence>
<dbReference type="OrthoDB" id="9808671at2"/>
<evidence type="ECO:0000256" key="7">
    <source>
        <dbReference type="HAMAP-Rule" id="MF_00672"/>
    </source>
</evidence>
<feature type="transmembrane region" description="Helical" evidence="7">
    <location>
        <begin position="249"/>
        <end position="274"/>
    </location>
</feature>
<reference evidence="8 9" key="1">
    <citation type="submission" date="2017-02" db="EMBL/GenBank/DDBJ databases">
        <title>Whole genome sequencing of Metallibacterium scheffleri DSM 24874 (T).</title>
        <authorList>
            <person name="Kumar S."/>
            <person name="Patil P."/>
            <person name="Patil P.B."/>
        </authorList>
    </citation>
    <scope>NUCLEOTIDE SEQUENCE [LARGE SCALE GENOMIC DNA]</scope>
    <source>
        <strain evidence="8 9">DSM 24874</strain>
    </source>
</reference>
<proteinExistence type="inferred from homology"/>
<accession>A0A4S3KEP2</accession>
<dbReference type="InterPro" id="IPR023679">
    <property type="entry name" value="UPF0761_bac"/>
</dbReference>
<sequence>MKPIDRERVRAFIAFAWQRLREDRLLETAGALSYTTVFALVPLLATTLGIVSMFPAWAHWSDTISAFVFRNLVPATGAAVEKELLRFAGNASRMTAASAAILLFTALLMMAAIEERFNRIWRVTRRRRGVLRFLTFWAALTLGPLLVVGGLVVSSYLLALPWLAQANQHLGLGGYLLDLAPFLITWIGLLAMYLLIPNRRVALRHALGGALLAALAFSAARHGFALYVLHMSSYRAIYGALAALPIFLIWVYVSWVIVLAGASLTAAFAAFQYVPQAMRLPRGTEFVGLLRVLAVLAAAQQRGAPLDNAALRHALPFLTEDTLTRYLDELEQARLLQRSELGDWLLTRSLHGVHLADLYAAGHYRLPASAALLASAAQDLPPALAAQLAALGQALEAGLGADLASLQPPTDTSRNAAQSSTT</sequence>
<feature type="transmembrane region" description="Helical" evidence="7">
    <location>
        <begin position="31"/>
        <end position="57"/>
    </location>
</feature>
<organism evidence="8 9">
    <name type="scientific">Metallibacterium scheffleri</name>
    <dbReference type="NCBI Taxonomy" id="993689"/>
    <lineage>
        <taxon>Bacteria</taxon>
        <taxon>Pseudomonadati</taxon>
        <taxon>Pseudomonadota</taxon>
        <taxon>Gammaproteobacteria</taxon>
        <taxon>Lysobacterales</taxon>
        <taxon>Rhodanobacteraceae</taxon>
        <taxon>Metallibacterium</taxon>
    </lineage>
</organism>
<dbReference type="Proteomes" id="UP000307749">
    <property type="component" value="Unassembled WGS sequence"/>
</dbReference>
<dbReference type="PANTHER" id="PTHR30213">
    <property type="entry name" value="INNER MEMBRANE PROTEIN YHJD"/>
    <property type="match status" value="1"/>
</dbReference>
<feature type="transmembrane region" description="Helical" evidence="7">
    <location>
        <begin position="179"/>
        <end position="196"/>
    </location>
</feature>
<evidence type="ECO:0000313" key="8">
    <source>
        <dbReference type="EMBL" id="THD07013.1"/>
    </source>
</evidence>
<evidence type="ECO:0000256" key="4">
    <source>
        <dbReference type="ARBA" id="ARBA00022692"/>
    </source>
</evidence>